<dbReference type="EMBL" id="KV454406">
    <property type="protein sequence ID" value="ODQ68279.1"/>
    <property type="molecule type" value="Genomic_DNA"/>
</dbReference>
<evidence type="ECO:0000313" key="2">
    <source>
        <dbReference type="EMBL" id="ODQ68279.1"/>
    </source>
</evidence>
<evidence type="ECO:0000256" key="1">
    <source>
        <dbReference type="SAM" id="MobiDB-lite"/>
    </source>
</evidence>
<feature type="compositionally biased region" description="Basic and acidic residues" evidence="1">
    <location>
        <begin position="16"/>
        <end position="34"/>
    </location>
</feature>
<sequence length="496" mass="56272">MVLKRQKYSKSGRSFSKGDEPSGDHDGHKKERNRLDLITRIGGGGDGKSGEVLLDSSHRPVKEWWGTEFPYENHNYRDYHYYEHEMRTRQVRSLVSIATDVVADNYTSLTDNILASTPWSGVGSRIWNKILMRGQDSFQIFALFCRRYFREPAFQAHHVFHSNFGSEESPNNLAPEVYNMRNKYLIDNLIMGKKSHRVEYIPFNARVNIICQRIVIPLSNQVRMLTLLDLSHTKMDRQSYLDLLSLPRLVALDVSYTGNELDDSIVHSWSVAIKSKKWEKLQVICFSGCPQTSSSAYKSLFDSKQLLYIEGPLPRSTTAISSTRKSPEDSYNFGLVPISIEYNPLWSPVNAVSESFTTIGGPNPLLLPRISLSRKYALAKRIERDNGWCETPLLKRSMSIDLVVQPKDGQMWVSKHRMFKPSDQPRYGWIRIAHTRPPLPGILNLSISATRTSSLSGPSAVGSSLGSGANSKRKPMAIKRNRVKKISMDASGSFMF</sequence>
<dbReference type="AlphaFoldDB" id="A0A1E3PS86"/>
<organism evidence="2 3">
    <name type="scientific">Nadsonia fulvescens var. elongata DSM 6958</name>
    <dbReference type="NCBI Taxonomy" id="857566"/>
    <lineage>
        <taxon>Eukaryota</taxon>
        <taxon>Fungi</taxon>
        <taxon>Dikarya</taxon>
        <taxon>Ascomycota</taxon>
        <taxon>Saccharomycotina</taxon>
        <taxon>Dipodascomycetes</taxon>
        <taxon>Dipodascales</taxon>
        <taxon>Dipodascales incertae sedis</taxon>
        <taxon>Nadsonia</taxon>
    </lineage>
</organism>
<feature type="region of interest" description="Disordered" evidence="1">
    <location>
        <begin position="1"/>
        <end position="34"/>
    </location>
</feature>
<proteinExistence type="predicted"/>
<protein>
    <submittedName>
        <fullName evidence="2">Uncharacterized protein</fullName>
    </submittedName>
</protein>
<gene>
    <name evidence="2" type="ORF">NADFUDRAFT_48929</name>
</gene>
<evidence type="ECO:0000313" key="3">
    <source>
        <dbReference type="Proteomes" id="UP000095009"/>
    </source>
</evidence>
<name>A0A1E3PS86_9ASCO</name>
<accession>A0A1E3PS86</accession>
<feature type="compositionally biased region" description="Basic residues" evidence="1">
    <location>
        <begin position="1"/>
        <end position="10"/>
    </location>
</feature>
<dbReference type="Proteomes" id="UP000095009">
    <property type="component" value="Unassembled WGS sequence"/>
</dbReference>
<dbReference type="SUPFAM" id="SSF52047">
    <property type="entry name" value="RNI-like"/>
    <property type="match status" value="1"/>
</dbReference>
<dbReference type="OrthoDB" id="10647949at2759"/>
<reference evidence="2 3" key="1">
    <citation type="journal article" date="2016" name="Proc. Natl. Acad. Sci. U.S.A.">
        <title>Comparative genomics of biotechnologically important yeasts.</title>
        <authorList>
            <person name="Riley R."/>
            <person name="Haridas S."/>
            <person name="Wolfe K.H."/>
            <person name="Lopes M.R."/>
            <person name="Hittinger C.T."/>
            <person name="Goeker M."/>
            <person name="Salamov A.A."/>
            <person name="Wisecaver J.H."/>
            <person name="Long T.M."/>
            <person name="Calvey C.H."/>
            <person name="Aerts A.L."/>
            <person name="Barry K.W."/>
            <person name="Choi C."/>
            <person name="Clum A."/>
            <person name="Coughlan A.Y."/>
            <person name="Deshpande S."/>
            <person name="Douglass A.P."/>
            <person name="Hanson S.J."/>
            <person name="Klenk H.-P."/>
            <person name="LaButti K.M."/>
            <person name="Lapidus A."/>
            <person name="Lindquist E.A."/>
            <person name="Lipzen A.M."/>
            <person name="Meier-Kolthoff J.P."/>
            <person name="Ohm R.A."/>
            <person name="Otillar R.P."/>
            <person name="Pangilinan J.L."/>
            <person name="Peng Y."/>
            <person name="Rokas A."/>
            <person name="Rosa C.A."/>
            <person name="Scheuner C."/>
            <person name="Sibirny A.A."/>
            <person name="Slot J.C."/>
            <person name="Stielow J.B."/>
            <person name="Sun H."/>
            <person name="Kurtzman C.P."/>
            <person name="Blackwell M."/>
            <person name="Grigoriev I.V."/>
            <person name="Jeffries T.W."/>
        </authorList>
    </citation>
    <scope>NUCLEOTIDE SEQUENCE [LARGE SCALE GENOMIC DNA]</scope>
    <source>
        <strain evidence="2 3">DSM 6958</strain>
    </source>
</reference>
<keyword evidence="3" id="KW-1185">Reference proteome</keyword>